<dbReference type="SMART" id="SM00230">
    <property type="entry name" value="CysPc"/>
    <property type="match status" value="1"/>
</dbReference>
<organism evidence="4">
    <name type="scientific">Trypanosoma vivax (strain Y486)</name>
    <dbReference type="NCBI Taxonomy" id="1055687"/>
    <lineage>
        <taxon>Eukaryota</taxon>
        <taxon>Discoba</taxon>
        <taxon>Euglenozoa</taxon>
        <taxon>Kinetoplastea</taxon>
        <taxon>Metakinetoplastina</taxon>
        <taxon>Trypanosomatida</taxon>
        <taxon>Trypanosomatidae</taxon>
        <taxon>Trypanosoma</taxon>
        <taxon>Duttonella</taxon>
    </lineage>
</organism>
<evidence type="ECO:0000259" key="3">
    <source>
        <dbReference type="PROSITE" id="PS50203"/>
    </source>
</evidence>
<proteinExistence type="predicted"/>
<evidence type="ECO:0000256" key="1">
    <source>
        <dbReference type="PIRSR" id="PIRSR622684-1"/>
    </source>
</evidence>
<accession>G0TR85</accession>
<evidence type="ECO:0000313" key="4">
    <source>
        <dbReference type="EMBL" id="CCC46449.1"/>
    </source>
</evidence>
<dbReference type="VEuPathDB" id="TriTrypDB:TvY486_0100970"/>
<dbReference type="SUPFAM" id="SSF54001">
    <property type="entry name" value="Cysteine proteinases"/>
    <property type="match status" value="1"/>
</dbReference>
<dbReference type="PRINTS" id="PR00704">
    <property type="entry name" value="CALPAIN"/>
</dbReference>
<dbReference type="AlphaFoldDB" id="G0TR85"/>
<dbReference type="GO" id="GO:0004198">
    <property type="term" value="F:calcium-dependent cysteine-type endopeptidase activity"/>
    <property type="evidence" value="ECO:0007669"/>
    <property type="project" value="UniProtKB-EC"/>
</dbReference>
<dbReference type="Pfam" id="PF09149">
    <property type="entry name" value="DUF1935"/>
    <property type="match status" value="1"/>
</dbReference>
<comment type="caution">
    <text evidence="2">Lacks conserved residue(s) required for the propagation of feature annotation.</text>
</comment>
<protein>
    <submittedName>
        <fullName evidence="4">Putative calpain-like cysteine peptidase</fullName>
        <ecNumber evidence="4">3.4.22.52</ecNumber>
    </submittedName>
</protein>
<dbReference type="Gene3D" id="3.90.70.10">
    <property type="entry name" value="Cysteine proteinases"/>
    <property type="match status" value="1"/>
</dbReference>
<dbReference type="EMBL" id="HE573017">
    <property type="protein sequence ID" value="CCC46449.1"/>
    <property type="molecule type" value="Genomic_DNA"/>
</dbReference>
<gene>
    <name evidence="4" type="ORF">TVY486_0100970</name>
</gene>
<name>G0TR85_TRYVY</name>
<dbReference type="InterPro" id="IPR038765">
    <property type="entry name" value="Papain-like_cys_pep_sf"/>
</dbReference>
<dbReference type="InterPro" id="IPR022684">
    <property type="entry name" value="Calpain_cysteine_protease"/>
</dbReference>
<dbReference type="GO" id="GO:0006508">
    <property type="term" value="P:proteolysis"/>
    <property type="evidence" value="ECO:0007669"/>
    <property type="project" value="InterPro"/>
</dbReference>
<dbReference type="PANTHER" id="PTHR10183">
    <property type="entry name" value="CALPAIN"/>
    <property type="match status" value="1"/>
</dbReference>
<dbReference type="CDD" id="cd00044">
    <property type="entry name" value="CysPc"/>
    <property type="match status" value="1"/>
</dbReference>
<dbReference type="Pfam" id="PF00648">
    <property type="entry name" value="Peptidase_C2"/>
    <property type="match status" value="1"/>
</dbReference>
<feature type="active site" evidence="1">
    <location>
        <position position="423"/>
    </location>
</feature>
<dbReference type="InterPro" id="IPR036310">
    <property type="entry name" value="Smp-1-like_sf"/>
</dbReference>
<feature type="domain" description="Calpain catalytic" evidence="3">
    <location>
        <begin position="167"/>
        <end position="484"/>
    </location>
</feature>
<sequence length="673" mass="76067">MIDEFDESTVGPRSSSSKYLYGCPCYEGTVTPCFDDGRLFLIVEPNNNNRWSFYNDTLNSQMHVEVTFGPKSNIKVLENATQEKLRDGSIKCSLIIYPLETELFIEGVCADYKSNIVARGLSDEYLKDMVLQNADQIKKDTYNVFKLVGDKATLDETLSACIKSDTKFVDFTFPPEQESLQIGTLSRIKMIPWERPSMYLSDENTKHVRLFRNGIHPSYVNEGDLGDTWFAGAVACVAEMPDKVRDMFRHPRSLEEGKKERAIGGYRVTFNKNGWWTNVIVDDFIPCAGGCPKFVHTCEDPMELWTPLVQKAYAKIHGGYGFVMSGDPIHAIQDMTGYPCSSFNTAFESAKGSGGLELFEHLLRYCESHFQCVLVTPTRDSIQQQGMSVENFEQTGLLPGRVYAVLRAVFFPATGLRLLQLRNPWGRKARHKWSGNWKTDDAKWEQHLDVASACGYSKEAEDQLYLEWSEVLSHFSGCGVVFVQNPVYDYRVRGSFLQCIPNTCLGITVAFPVILCLSLSQEDRRGTDKAEYPPIMLSVAHSFGDPAVMVVDLNSGFDADHPNPEYSFFEARDTSMFYEFVPENSPYLVVPRAMSSYKELPYVLSIHSPVELGKPHSPVGISFCALQPENRVFANFRKFLAQTSPAQVEFQVRSPDMFFLDIYFGSVLQVDDE</sequence>
<reference evidence="4" key="1">
    <citation type="journal article" date="2012" name="Proc. Natl. Acad. Sci. U.S.A.">
        <title>Antigenic diversity is generated by distinct evolutionary mechanisms in African trypanosome species.</title>
        <authorList>
            <person name="Jackson A.P."/>
            <person name="Berry A."/>
            <person name="Aslett M."/>
            <person name="Allison H.C."/>
            <person name="Burton P."/>
            <person name="Vavrova-Anderson J."/>
            <person name="Brown R."/>
            <person name="Browne H."/>
            <person name="Corton N."/>
            <person name="Hauser H."/>
            <person name="Gamble J."/>
            <person name="Gilderthorp R."/>
            <person name="Marcello L."/>
            <person name="McQuillan J."/>
            <person name="Otto T.D."/>
            <person name="Quail M.A."/>
            <person name="Sanders M.J."/>
            <person name="van Tonder A."/>
            <person name="Ginger M.L."/>
            <person name="Field M.C."/>
            <person name="Barry J.D."/>
            <person name="Hertz-Fowler C."/>
            <person name="Berriman M."/>
        </authorList>
    </citation>
    <scope>NUCLEOTIDE SEQUENCE</scope>
    <source>
        <strain evidence="4">Y486</strain>
    </source>
</reference>
<dbReference type="PANTHER" id="PTHR10183:SF423">
    <property type="entry name" value="LEUCINE-RICH REPEAT PROTEIN (LRRP)"/>
    <property type="match status" value="1"/>
</dbReference>
<dbReference type="InterPro" id="IPR015232">
    <property type="entry name" value="DUF1935"/>
</dbReference>
<dbReference type="Gene3D" id="2.60.40.1180">
    <property type="entry name" value="Golgi alpha-mannosidase II"/>
    <property type="match status" value="1"/>
</dbReference>
<dbReference type="OMA" id="NNRWSFY"/>
<keyword evidence="4" id="KW-0378">Hydrolase</keyword>
<dbReference type="PROSITE" id="PS50203">
    <property type="entry name" value="CALPAIN_CAT"/>
    <property type="match status" value="1"/>
</dbReference>
<dbReference type="InterPro" id="IPR013780">
    <property type="entry name" value="Glyco_hydro_b"/>
</dbReference>
<evidence type="ECO:0000256" key="2">
    <source>
        <dbReference type="PROSITE-ProRule" id="PRU00239"/>
    </source>
</evidence>
<dbReference type="SUPFAM" id="SSF101601">
    <property type="entry name" value="Smp-1-like"/>
    <property type="match status" value="1"/>
</dbReference>
<dbReference type="InterPro" id="IPR001300">
    <property type="entry name" value="Peptidase_C2_calpain_cat"/>
</dbReference>
<dbReference type="EC" id="3.4.22.52" evidence="4"/>